<dbReference type="InterPro" id="IPR014284">
    <property type="entry name" value="RNA_pol_sigma-70_dom"/>
</dbReference>
<proteinExistence type="inferred from homology"/>
<keyword evidence="4" id="KW-0238">DNA-binding</keyword>
<dbReference type="Pfam" id="PF04545">
    <property type="entry name" value="Sigma70_r4"/>
    <property type="match status" value="1"/>
</dbReference>
<feature type="domain" description="RNA polymerase sigma-70 region 4" evidence="7">
    <location>
        <begin position="114"/>
        <end position="162"/>
    </location>
</feature>
<evidence type="ECO:0000259" key="6">
    <source>
        <dbReference type="Pfam" id="PF04542"/>
    </source>
</evidence>
<dbReference type="Gene3D" id="1.10.1740.10">
    <property type="match status" value="1"/>
</dbReference>
<organism evidence="8 9">
    <name type="scientific">Clostridium homopropionicum DSM 5847</name>
    <dbReference type="NCBI Taxonomy" id="1121318"/>
    <lineage>
        <taxon>Bacteria</taxon>
        <taxon>Bacillati</taxon>
        <taxon>Bacillota</taxon>
        <taxon>Clostridia</taxon>
        <taxon>Eubacteriales</taxon>
        <taxon>Clostridiaceae</taxon>
        <taxon>Clostridium</taxon>
    </lineage>
</organism>
<dbReference type="RefSeq" id="WP_052222899.1">
    <property type="nucleotide sequence ID" value="NZ_LHUR01000042.1"/>
</dbReference>
<accession>A0A0L6Z6H1</accession>
<evidence type="ECO:0000256" key="4">
    <source>
        <dbReference type="ARBA" id="ARBA00023125"/>
    </source>
</evidence>
<protein>
    <submittedName>
        <fullName evidence="8">RNA polymerase sigma factor SigM</fullName>
    </submittedName>
</protein>
<evidence type="ECO:0000259" key="7">
    <source>
        <dbReference type="Pfam" id="PF04545"/>
    </source>
</evidence>
<dbReference type="AlphaFoldDB" id="A0A0L6Z6H1"/>
<dbReference type="EMBL" id="LHUR01000042">
    <property type="protein sequence ID" value="KOA18567.1"/>
    <property type="molecule type" value="Genomic_DNA"/>
</dbReference>
<reference evidence="9" key="1">
    <citation type="submission" date="2015-08" db="EMBL/GenBank/DDBJ databases">
        <title>Genome sequence of the strict anaerobe Clostridium homopropionicum LuHBu1 (DSM 5847T).</title>
        <authorList>
            <person name="Poehlein A."/>
            <person name="Beck M."/>
            <person name="Schiel-Bengelsdorf B."/>
            <person name="Bengelsdorf F.R."/>
            <person name="Daniel R."/>
            <person name="Duerre P."/>
        </authorList>
    </citation>
    <scope>NUCLEOTIDE SEQUENCE [LARGE SCALE GENOMIC DNA]</scope>
    <source>
        <strain evidence="9">DSM 5847</strain>
    </source>
</reference>
<dbReference type="Proteomes" id="UP000037043">
    <property type="component" value="Unassembled WGS sequence"/>
</dbReference>
<dbReference type="GO" id="GO:0006352">
    <property type="term" value="P:DNA-templated transcription initiation"/>
    <property type="evidence" value="ECO:0007669"/>
    <property type="project" value="InterPro"/>
</dbReference>
<dbReference type="STRING" id="36844.SAMN04488501_10111"/>
<keyword evidence="9" id="KW-1185">Reference proteome</keyword>
<dbReference type="GO" id="GO:0003677">
    <property type="term" value="F:DNA binding"/>
    <property type="evidence" value="ECO:0007669"/>
    <property type="project" value="UniProtKB-KW"/>
</dbReference>
<dbReference type="PANTHER" id="PTHR43133">
    <property type="entry name" value="RNA POLYMERASE ECF-TYPE SIGMA FACTO"/>
    <property type="match status" value="1"/>
</dbReference>
<dbReference type="InterPro" id="IPR039425">
    <property type="entry name" value="RNA_pol_sigma-70-like"/>
</dbReference>
<dbReference type="SUPFAM" id="SSF88659">
    <property type="entry name" value="Sigma3 and sigma4 domains of RNA polymerase sigma factors"/>
    <property type="match status" value="1"/>
</dbReference>
<comment type="caution">
    <text evidence="8">The sequence shown here is derived from an EMBL/GenBank/DDBJ whole genome shotgun (WGS) entry which is preliminary data.</text>
</comment>
<gene>
    <name evidence="8" type="primary">sigM_2</name>
    <name evidence="8" type="ORF">CLHOM_34690</name>
</gene>
<dbReference type="InterPro" id="IPR036388">
    <property type="entry name" value="WH-like_DNA-bd_sf"/>
</dbReference>
<evidence type="ECO:0000256" key="3">
    <source>
        <dbReference type="ARBA" id="ARBA00023082"/>
    </source>
</evidence>
<keyword evidence="3" id="KW-0731">Sigma factor</keyword>
<evidence type="ECO:0000256" key="1">
    <source>
        <dbReference type="ARBA" id="ARBA00010641"/>
    </source>
</evidence>
<dbReference type="InterPro" id="IPR007627">
    <property type="entry name" value="RNA_pol_sigma70_r2"/>
</dbReference>
<keyword evidence="5" id="KW-0804">Transcription</keyword>
<dbReference type="NCBIfam" id="TIGR02937">
    <property type="entry name" value="sigma70-ECF"/>
    <property type="match status" value="1"/>
</dbReference>
<dbReference type="GO" id="GO:0016987">
    <property type="term" value="F:sigma factor activity"/>
    <property type="evidence" value="ECO:0007669"/>
    <property type="project" value="UniProtKB-KW"/>
</dbReference>
<comment type="similarity">
    <text evidence="1">Belongs to the sigma-70 factor family. ECF subfamily.</text>
</comment>
<dbReference type="InterPro" id="IPR013325">
    <property type="entry name" value="RNA_pol_sigma_r2"/>
</dbReference>
<evidence type="ECO:0000256" key="2">
    <source>
        <dbReference type="ARBA" id="ARBA00023015"/>
    </source>
</evidence>
<dbReference type="CDD" id="cd06171">
    <property type="entry name" value="Sigma70_r4"/>
    <property type="match status" value="1"/>
</dbReference>
<dbReference type="Gene3D" id="1.10.10.10">
    <property type="entry name" value="Winged helix-like DNA-binding domain superfamily/Winged helix DNA-binding domain"/>
    <property type="match status" value="1"/>
</dbReference>
<sequence length="173" mass="20934">MGMELRNDNEFKEIYSQLWMKVYKYIYYLVQNKEEAEELSQDIFHKIYVKYKHNKIEKDKVQQYIFRSAKNAVIDRWRQNGRKTKIITMDDVSYFEIDKHQENRITEGITVKQAMAELDEESRTVIELRIIRGYSVKEVSKIMDKPEGTIKSLQFRALKKLKDRLKKGDYEYV</sequence>
<evidence type="ECO:0000313" key="8">
    <source>
        <dbReference type="EMBL" id="KOA18567.1"/>
    </source>
</evidence>
<name>A0A0L6Z6H1_9CLOT</name>
<dbReference type="InterPro" id="IPR007630">
    <property type="entry name" value="RNA_pol_sigma70_r4"/>
</dbReference>
<dbReference type="InterPro" id="IPR013324">
    <property type="entry name" value="RNA_pol_sigma_r3/r4-like"/>
</dbReference>
<dbReference type="SUPFAM" id="SSF88946">
    <property type="entry name" value="Sigma2 domain of RNA polymerase sigma factors"/>
    <property type="match status" value="1"/>
</dbReference>
<dbReference type="Pfam" id="PF04542">
    <property type="entry name" value="Sigma70_r2"/>
    <property type="match status" value="1"/>
</dbReference>
<evidence type="ECO:0000313" key="9">
    <source>
        <dbReference type="Proteomes" id="UP000037043"/>
    </source>
</evidence>
<dbReference type="PANTHER" id="PTHR43133:SF8">
    <property type="entry name" value="RNA POLYMERASE SIGMA FACTOR HI_1459-RELATED"/>
    <property type="match status" value="1"/>
</dbReference>
<keyword evidence="2" id="KW-0805">Transcription regulation</keyword>
<evidence type="ECO:0000256" key="5">
    <source>
        <dbReference type="ARBA" id="ARBA00023163"/>
    </source>
</evidence>
<feature type="domain" description="RNA polymerase sigma-70 region 2" evidence="6">
    <location>
        <begin position="21"/>
        <end position="82"/>
    </location>
</feature>
<dbReference type="PATRIC" id="fig|1121318.3.peg.3469"/>